<reference evidence="1 2" key="1">
    <citation type="submission" date="2020-10" db="EMBL/GenBank/DDBJ databases">
        <authorList>
            <person name="Castelo-Branco R."/>
            <person name="Eusebio N."/>
            <person name="Adriana R."/>
            <person name="Vieira A."/>
            <person name="Brugerolle De Fraissinette N."/>
            <person name="Rezende De Castro R."/>
            <person name="Schneider M.P."/>
            <person name="Vasconcelos V."/>
            <person name="Leao P.N."/>
        </authorList>
    </citation>
    <scope>NUCLEOTIDE SEQUENCE [LARGE SCALE GENOMIC DNA]</scope>
    <source>
        <strain evidence="1 2">LEGE 03274</strain>
    </source>
</reference>
<evidence type="ECO:0008006" key="3">
    <source>
        <dbReference type="Google" id="ProtNLM"/>
    </source>
</evidence>
<keyword evidence="2" id="KW-1185">Reference proteome</keyword>
<organism evidence="1 2">
    <name type="scientific">Cyanobacterium stanieri LEGE 03274</name>
    <dbReference type="NCBI Taxonomy" id="1828756"/>
    <lineage>
        <taxon>Bacteria</taxon>
        <taxon>Bacillati</taxon>
        <taxon>Cyanobacteriota</taxon>
        <taxon>Cyanophyceae</taxon>
        <taxon>Oscillatoriophycideae</taxon>
        <taxon>Chroococcales</taxon>
        <taxon>Geminocystaceae</taxon>
        <taxon>Cyanobacterium</taxon>
    </lineage>
</organism>
<dbReference type="SUPFAM" id="SSF52540">
    <property type="entry name" value="P-loop containing nucleoside triphosphate hydrolases"/>
    <property type="match status" value="1"/>
</dbReference>
<gene>
    <name evidence="1" type="ORF">IQ215_02475</name>
</gene>
<evidence type="ECO:0000313" key="1">
    <source>
        <dbReference type="EMBL" id="MBE9221553.1"/>
    </source>
</evidence>
<comment type="caution">
    <text evidence="1">The sequence shown here is derived from an EMBL/GenBank/DDBJ whole genome shotgun (WGS) entry which is preliminary data.</text>
</comment>
<dbReference type="Proteomes" id="UP000654604">
    <property type="component" value="Unassembled WGS sequence"/>
</dbReference>
<proteinExistence type="predicted"/>
<sequence>MQFKNSQEYRIFGIKRSGNHAIINWIFSQCSNQTVFLNNCYPEGTKTLRIYQGIGRIDAKNINYWDYKQRIIPWEKNPFQSSEYVTYSKEDKRFKAEKLKQLKGKTTLVSFEDRDINKINSLFNQQHDTLIGNSNYIFKIVILRDPFNLLASIYKKWSEKDLFYYRNLWKEYANKFIEYEKSNDDYLLGISYNEWVKNKSYRQNIATKLGIPFNDQGKDNVTNFGGGSSFDGTSANKNATTMNVFSRWENFANDTFFCSLFKDEELWNLSEKIFGIIPRTDQLK</sequence>
<evidence type="ECO:0000313" key="2">
    <source>
        <dbReference type="Proteomes" id="UP000654604"/>
    </source>
</evidence>
<protein>
    <recommendedName>
        <fullName evidence="3">Sulfotransferase domain-containing protein</fullName>
    </recommendedName>
</protein>
<dbReference type="Gene3D" id="3.40.50.300">
    <property type="entry name" value="P-loop containing nucleotide triphosphate hydrolases"/>
    <property type="match status" value="1"/>
</dbReference>
<name>A0ABR9V0Y9_9CHRO</name>
<dbReference type="EMBL" id="JADEWC010000003">
    <property type="protein sequence ID" value="MBE9221553.1"/>
    <property type="molecule type" value="Genomic_DNA"/>
</dbReference>
<dbReference type="RefSeq" id="WP_193799743.1">
    <property type="nucleotide sequence ID" value="NZ_JADEWC010000003.1"/>
</dbReference>
<accession>A0ABR9V0Y9</accession>
<dbReference type="InterPro" id="IPR027417">
    <property type="entry name" value="P-loop_NTPase"/>
</dbReference>